<keyword evidence="1" id="KW-0560">Oxidoreductase</keyword>
<dbReference type="PRINTS" id="PR00084">
    <property type="entry name" value="MTLDHDRGNASE"/>
</dbReference>
<gene>
    <name evidence="5" type="ORF">GCM10007931_22920</name>
</gene>
<keyword evidence="2" id="KW-0520">NAD</keyword>
<dbReference type="Pfam" id="PF08125">
    <property type="entry name" value="Mannitol_dh_C"/>
    <property type="match status" value="1"/>
</dbReference>
<sequence length="478" mass="54350">MILQTTYDKSEMDTRIVHIGFGAFHRGHQAVYNDLMNEKLAQDGKATWGIGEINLFGDSTITDYMIDYSNNFTVVETSAEQTTSRLVRTITEAVHAPKEGIQPAIDMLCQSSVNVVTLTITEKGYCANMQTRKLDMQNELIQYDLNSIDTPKSAIGLLTLAIKRRRELGLKPFTILSCDNISENGVLLADAIMDFSTELDPELAKFIRDEVKFPSSMVDRIVPAITEESLDLIESETGRRDLTGIVCEEFRQWVIEDQFVGEKPDWHLAGATFTNDVAIYEEMKLRMLNGSHTFLSCMSQLMGITYIFETMQHSKLRAVVRKMMIEDQAASLSPKLNENLEKYADLLLHRFSNENVRHMTAQIIQDSSQKIVQRGIEPILELFNRGKIAKYTPAMIAAWMQYVSQNEKFIDPLQEKIKLTLNDAQSAEEKFNKLINLEDIFPKSLIENNELLEVIRNMFMTIEESGAEGLLNTLLETK</sequence>
<dbReference type="Pfam" id="PF01232">
    <property type="entry name" value="Mannitol_dh"/>
    <property type="match status" value="1"/>
</dbReference>
<dbReference type="InterPro" id="IPR023027">
    <property type="entry name" value="Mannitol_DH_CS"/>
</dbReference>
<dbReference type="InterPro" id="IPR050988">
    <property type="entry name" value="Mannitol_DH/Oxidoreductase"/>
</dbReference>
<organism evidence="5 6">
    <name type="scientific">Vibrio algivorus</name>
    <dbReference type="NCBI Taxonomy" id="1667024"/>
    <lineage>
        <taxon>Bacteria</taxon>
        <taxon>Pseudomonadati</taxon>
        <taxon>Pseudomonadota</taxon>
        <taxon>Gammaproteobacteria</taxon>
        <taxon>Vibrionales</taxon>
        <taxon>Vibrionaceae</taxon>
        <taxon>Vibrio</taxon>
    </lineage>
</organism>
<dbReference type="Proteomes" id="UP001157156">
    <property type="component" value="Unassembled WGS sequence"/>
</dbReference>
<evidence type="ECO:0000256" key="2">
    <source>
        <dbReference type="ARBA" id="ARBA00023027"/>
    </source>
</evidence>
<dbReference type="PANTHER" id="PTHR43362:SF1">
    <property type="entry name" value="MANNITOL DEHYDROGENASE 2-RELATED"/>
    <property type="match status" value="1"/>
</dbReference>
<dbReference type="InterPro" id="IPR013118">
    <property type="entry name" value="Mannitol_DH_C"/>
</dbReference>
<evidence type="ECO:0000256" key="1">
    <source>
        <dbReference type="ARBA" id="ARBA00023002"/>
    </source>
</evidence>
<accession>A0ABQ6EQU0</accession>
<feature type="domain" description="Mannitol dehydrogenase C-terminal" evidence="4">
    <location>
        <begin position="276"/>
        <end position="459"/>
    </location>
</feature>
<dbReference type="RefSeq" id="WP_089123679.1">
    <property type="nucleotide sequence ID" value="NZ_BSPV01000008.1"/>
</dbReference>
<dbReference type="EMBL" id="BSPV01000008">
    <property type="protein sequence ID" value="GLT15317.1"/>
    <property type="molecule type" value="Genomic_DNA"/>
</dbReference>
<dbReference type="Gene3D" id="1.10.1040.10">
    <property type="entry name" value="N-(1-d-carboxylethyl)-l-norvaline Dehydrogenase, domain 2"/>
    <property type="match status" value="1"/>
</dbReference>
<name>A0ABQ6EQU0_9VIBR</name>
<evidence type="ECO:0000313" key="5">
    <source>
        <dbReference type="EMBL" id="GLT15317.1"/>
    </source>
</evidence>
<feature type="domain" description="Mannitol dehydrogenase N-terminal" evidence="3">
    <location>
        <begin position="15"/>
        <end position="267"/>
    </location>
</feature>
<dbReference type="Gene3D" id="3.40.50.720">
    <property type="entry name" value="NAD(P)-binding Rossmann-like Domain"/>
    <property type="match status" value="1"/>
</dbReference>
<evidence type="ECO:0000313" key="6">
    <source>
        <dbReference type="Proteomes" id="UP001157156"/>
    </source>
</evidence>
<dbReference type="PANTHER" id="PTHR43362">
    <property type="entry name" value="MANNITOL DEHYDROGENASE DSF1-RELATED"/>
    <property type="match status" value="1"/>
</dbReference>
<evidence type="ECO:0000259" key="3">
    <source>
        <dbReference type="Pfam" id="PF01232"/>
    </source>
</evidence>
<keyword evidence="6" id="KW-1185">Reference proteome</keyword>
<dbReference type="SUPFAM" id="SSF48179">
    <property type="entry name" value="6-phosphogluconate dehydrogenase C-terminal domain-like"/>
    <property type="match status" value="1"/>
</dbReference>
<dbReference type="InterPro" id="IPR013328">
    <property type="entry name" value="6PGD_dom2"/>
</dbReference>
<dbReference type="InterPro" id="IPR036291">
    <property type="entry name" value="NAD(P)-bd_dom_sf"/>
</dbReference>
<dbReference type="InterPro" id="IPR008927">
    <property type="entry name" value="6-PGluconate_DH-like_C_sf"/>
</dbReference>
<proteinExistence type="predicted"/>
<comment type="caution">
    <text evidence="5">The sequence shown here is derived from an EMBL/GenBank/DDBJ whole genome shotgun (WGS) entry which is preliminary data.</text>
</comment>
<reference evidence="6" key="1">
    <citation type="journal article" date="2019" name="Int. J. Syst. Evol. Microbiol.">
        <title>The Global Catalogue of Microorganisms (GCM) 10K type strain sequencing project: providing services to taxonomists for standard genome sequencing and annotation.</title>
        <authorList>
            <consortium name="The Broad Institute Genomics Platform"/>
            <consortium name="The Broad Institute Genome Sequencing Center for Infectious Disease"/>
            <person name="Wu L."/>
            <person name="Ma J."/>
        </authorList>
    </citation>
    <scope>NUCLEOTIDE SEQUENCE [LARGE SCALE GENOMIC DNA]</scope>
    <source>
        <strain evidence="6">NBRC 111146</strain>
    </source>
</reference>
<dbReference type="InterPro" id="IPR000669">
    <property type="entry name" value="Mannitol_DH"/>
</dbReference>
<evidence type="ECO:0000259" key="4">
    <source>
        <dbReference type="Pfam" id="PF08125"/>
    </source>
</evidence>
<dbReference type="SUPFAM" id="SSF51735">
    <property type="entry name" value="NAD(P)-binding Rossmann-fold domains"/>
    <property type="match status" value="1"/>
</dbReference>
<dbReference type="PROSITE" id="PS00974">
    <property type="entry name" value="MANNITOL_DHGENASE"/>
    <property type="match status" value="1"/>
</dbReference>
<protein>
    <submittedName>
        <fullName evidence="5">Fructuronate reductase</fullName>
    </submittedName>
</protein>
<dbReference type="InterPro" id="IPR013131">
    <property type="entry name" value="Mannitol_DH_N"/>
</dbReference>